<sequence>MNFAFTFILIASFFLLIQSHPLPPEHFSKGPATSPALYVFGDSLFDSGNNNFLHTKAKANYKPYGIDFPNGATGRFTNGKTLVDFFAEKLGLPYAPPYLGLSEEEKSKTTTGINYASGASGILPETGTTIGDTLCLEEQVNYFERTVKTDLPKSLKTQEEVSKHLSKSIFVLQIGSNDYLINYLHSNSSKTYNPQQFGSLLISTLKEQLIRLYNLGARKFVVFELGPIGCAPGVVGGTIPKPTTPCVEKYNNLVKIFNLGLPKMTQELTSTYKGSMFVHGLIFKRSYQQNQSPAKYGFSGGRSPCLVNGTSCKDRNAHMYWDGAHPVERVNYEVANDCYQRLSTCLPINVRQLVSI</sequence>
<keyword evidence="6" id="KW-0442">Lipid degradation</keyword>
<feature type="chain" id="PRO_5041433790" evidence="8">
    <location>
        <begin position="20"/>
        <end position="356"/>
    </location>
</feature>
<organism evidence="9 10">
    <name type="scientific">Papaver nudicaule</name>
    <name type="common">Iceland poppy</name>
    <dbReference type="NCBI Taxonomy" id="74823"/>
    <lineage>
        <taxon>Eukaryota</taxon>
        <taxon>Viridiplantae</taxon>
        <taxon>Streptophyta</taxon>
        <taxon>Embryophyta</taxon>
        <taxon>Tracheophyta</taxon>
        <taxon>Spermatophyta</taxon>
        <taxon>Magnoliopsida</taxon>
        <taxon>Ranunculales</taxon>
        <taxon>Papaveraceae</taxon>
        <taxon>Papaveroideae</taxon>
        <taxon>Papaver</taxon>
    </lineage>
</organism>
<keyword evidence="7" id="KW-0443">Lipid metabolism</keyword>
<name>A0AA42B097_PAPNU</name>
<keyword evidence="3" id="KW-0964">Secreted</keyword>
<dbReference type="Proteomes" id="UP001177140">
    <property type="component" value="Unassembled WGS sequence"/>
</dbReference>
<proteinExistence type="inferred from homology"/>
<dbReference type="EMBL" id="JAJJMA010280563">
    <property type="protein sequence ID" value="MCL7046379.1"/>
    <property type="molecule type" value="Genomic_DNA"/>
</dbReference>
<keyword evidence="5" id="KW-0378">Hydrolase</keyword>
<dbReference type="Gene3D" id="3.40.50.1110">
    <property type="entry name" value="SGNH hydrolase"/>
    <property type="match status" value="1"/>
</dbReference>
<dbReference type="Pfam" id="PF00657">
    <property type="entry name" value="Lipase_GDSL"/>
    <property type="match status" value="1"/>
</dbReference>
<gene>
    <name evidence="9" type="ORF">MKW94_002995</name>
</gene>
<dbReference type="GO" id="GO:0005576">
    <property type="term" value="C:extracellular region"/>
    <property type="evidence" value="ECO:0007669"/>
    <property type="project" value="UniProtKB-SubCell"/>
</dbReference>
<evidence type="ECO:0000313" key="9">
    <source>
        <dbReference type="EMBL" id="MCL7046379.1"/>
    </source>
</evidence>
<evidence type="ECO:0000313" key="10">
    <source>
        <dbReference type="Proteomes" id="UP001177140"/>
    </source>
</evidence>
<dbReference type="GO" id="GO:0016788">
    <property type="term" value="F:hydrolase activity, acting on ester bonds"/>
    <property type="evidence" value="ECO:0007669"/>
    <property type="project" value="InterPro"/>
</dbReference>
<evidence type="ECO:0000256" key="6">
    <source>
        <dbReference type="ARBA" id="ARBA00022963"/>
    </source>
</evidence>
<dbReference type="AlphaFoldDB" id="A0AA42B097"/>
<accession>A0AA42B097</accession>
<comment type="subcellular location">
    <subcellularLocation>
        <location evidence="1">Secreted</location>
    </subcellularLocation>
</comment>
<dbReference type="CDD" id="cd01837">
    <property type="entry name" value="SGNH_plant_lipase_like"/>
    <property type="match status" value="1"/>
</dbReference>
<dbReference type="PANTHER" id="PTHR45650">
    <property type="entry name" value="GDSL-LIKE LIPASE/ACYLHYDROLASE-RELATED"/>
    <property type="match status" value="1"/>
</dbReference>
<feature type="signal peptide" evidence="8">
    <location>
        <begin position="1"/>
        <end position="19"/>
    </location>
</feature>
<keyword evidence="10" id="KW-1185">Reference proteome</keyword>
<dbReference type="InterPro" id="IPR051238">
    <property type="entry name" value="GDSL_esterase/lipase"/>
</dbReference>
<evidence type="ECO:0000256" key="5">
    <source>
        <dbReference type="ARBA" id="ARBA00022801"/>
    </source>
</evidence>
<evidence type="ECO:0000256" key="4">
    <source>
        <dbReference type="ARBA" id="ARBA00022729"/>
    </source>
</evidence>
<comment type="caution">
    <text evidence="9">The sequence shown here is derived from an EMBL/GenBank/DDBJ whole genome shotgun (WGS) entry which is preliminary data.</text>
</comment>
<dbReference type="InterPro" id="IPR035669">
    <property type="entry name" value="SGNH_plant_lipase-like"/>
</dbReference>
<evidence type="ECO:0000256" key="8">
    <source>
        <dbReference type="SAM" id="SignalP"/>
    </source>
</evidence>
<dbReference type="SUPFAM" id="SSF52266">
    <property type="entry name" value="SGNH hydrolase"/>
    <property type="match status" value="1"/>
</dbReference>
<dbReference type="PANTHER" id="PTHR45650:SF14">
    <property type="entry name" value="GDSL ESTERASE_LIPASE 7-LIKE"/>
    <property type="match status" value="1"/>
</dbReference>
<evidence type="ECO:0000256" key="1">
    <source>
        <dbReference type="ARBA" id="ARBA00004613"/>
    </source>
</evidence>
<evidence type="ECO:0000256" key="3">
    <source>
        <dbReference type="ARBA" id="ARBA00022525"/>
    </source>
</evidence>
<evidence type="ECO:0000256" key="2">
    <source>
        <dbReference type="ARBA" id="ARBA00008668"/>
    </source>
</evidence>
<comment type="similarity">
    <text evidence="2">Belongs to the 'GDSL' lipolytic enzyme family.</text>
</comment>
<dbReference type="GO" id="GO:0016042">
    <property type="term" value="P:lipid catabolic process"/>
    <property type="evidence" value="ECO:0007669"/>
    <property type="project" value="UniProtKB-KW"/>
</dbReference>
<dbReference type="InterPro" id="IPR001087">
    <property type="entry name" value="GDSL"/>
</dbReference>
<evidence type="ECO:0000256" key="7">
    <source>
        <dbReference type="ARBA" id="ARBA00023098"/>
    </source>
</evidence>
<keyword evidence="4 8" id="KW-0732">Signal</keyword>
<dbReference type="InterPro" id="IPR036514">
    <property type="entry name" value="SGNH_hydro_sf"/>
</dbReference>
<reference evidence="9" key="1">
    <citation type="submission" date="2022-03" db="EMBL/GenBank/DDBJ databases">
        <title>A functionally conserved STORR gene fusion in Papaver species that diverged 16.8 million years ago.</title>
        <authorList>
            <person name="Catania T."/>
        </authorList>
    </citation>
    <scope>NUCLEOTIDE SEQUENCE</scope>
    <source>
        <strain evidence="9">S-191538</strain>
    </source>
</reference>
<protein>
    <submittedName>
        <fullName evidence="9">Uncharacterized protein</fullName>
    </submittedName>
</protein>